<organism evidence="2 3">
    <name type="scientific">Paenisporosarcina macmurdoensis</name>
    <dbReference type="NCBI Taxonomy" id="212659"/>
    <lineage>
        <taxon>Bacteria</taxon>
        <taxon>Bacillati</taxon>
        <taxon>Bacillota</taxon>
        <taxon>Bacilli</taxon>
        <taxon>Bacillales</taxon>
        <taxon>Caryophanaceae</taxon>
        <taxon>Paenisporosarcina</taxon>
    </lineage>
</organism>
<keyword evidence="1" id="KW-0472">Membrane</keyword>
<evidence type="ECO:0008006" key="4">
    <source>
        <dbReference type="Google" id="ProtNLM"/>
    </source>
</evidence>
<evidence type="ECO:0000256" key="1">
    <source>
        <dbReference type="SAM" id="Phobius"/>
    </source>
</evidence>
<gene>
    <name evidence="2" type="ORF">ACFPYN_06020</name>
</gene>
<proteinExistence type="predicted"/>
<evidence type="ECO:0000313" key="3">
    <source>
        <dbReference type="Proteomes" id="UP001596170"/>
    </source>
</evidence>
<protein>
    <recommendedName>
        <fullName evidence="4">DUF350 domain-containing protein</fullName>
    </recommendedName>
</protein>
<name>A0ABW1L4V6_9BACL</name>
<keyword evidence="1" id="KW-1133">Transmembrane helix</keyword>
<sequence length="69" mass="7942">METETYIKDTPMLLMFGLIFLTVFGLWLIKRVISYDFNNKSTFSFLWNNSELIGGSLLGIGLLIIVVFF</sequence>
<keyword evidence="1" id="KW-0812">Transmembrane</keyword>
<accession>A0ABW1L4V6</accession>
<feature type="transmembrane region" description="Helical" evidence="1">
    <location>
        <begin position="12"/>
        <end position="29"/>
    </location>
</feature>
<feature type="transmembrane region" description="Helical" evidence="1">
    <location>
        <begin position="50"/>
        <end position="68"/>
    </location>
</feature>
<evidence type="ECO:0000313" key="2">
    <source>
        <dbReference type="EMBL" id="MFC6039010.1"/>
    </source>
</evidence>
<dbReference type="Proteomes" id="UP001596170">
    <property type="component" value="Unassembled WGS sequence"/>
</dbReference>
<keyword evidence="3" id="KW-1185">Reference proteome</keyword>
<comment type="caution">
    <text evidence="2">The sequence shown here is derived from an EMBL/GenBank/DDBJ whole genome shotgun (WGS) entry which is preliminary data.</text>
</comment>
<dbReference type="RefSeq" id="WP_377733107.1">
    <property type="nucleotide sequence ID" value="NZ_JBHSRI010000006.1"/>
</dbReference>
<dbReference type="EMBL" id="JBHSRI010000006">
    <property type="protein sequence ID" value="MFC6039010.1"/>
    <property type="molecule type" value="Genomic_DNA"/>
</dbReference>
<reference evidence="3" key="1">
    <citation type="journal article" date="2019" name="Int. J. Syst. Evol. Microbiol.">
        <title>The Global Catalogue of Microorganisms (GCM) 10K type strain sequencing project: providing services to taxonomists for standard genome sequencing and annotation.</title>
        <authorList>
            <consortium name="The Broad Institute Genomics Platform"/>
            <consortium name="The Broad Institute Genome Sequencing Center for Infectious Disease"/>
            <person name="Wu L."/>
            <person name="Ma J."/>
        </authorList>
    </citation>
    <scope>NUCLEOTIDE SEQUENCE [LARGE SCALE GENOMIC DNA]</scope>
    <source>
        <strain evidence="3">CCUG 54527</strain>
    </source>
</reference>